<evidence type="ECO:0000313" key="5">
    <source>
        <dbReference type="Proteomes" id="UP000294480"/>
    </source>
</evidence>
<sequence>MMNTTKPITAPTVALFDLDHTLIPGDSDHGWGSFLVDRGYVDHAFYESKNDYFYGQYKAGTLNIYEYCEFSFKVLADNDLMTLNEWRDEYMATIIAPMIRPQAVALVKKHRDAGHLCALVTATNDFVTAPIAKALGFDTLIATQAEMVAGRYTGKVAGTPNFQSGKIINVNAWLEGLGLSLDTVAASYFYSDSINDLPLLEQATFPVVIHPDERLAQEAKKRHWPFIELFHSEYAA</sequence>
<keyword evidence="1" id="KW-0479">Metal-binding</keyword>
<dbReference type="InterPro" id="IPR050582">
    <property type="entry name" value="HAD-like_SerB"/>
</dbReference>
<evidence type="ECO:0000256" key="2">
    <source>
        <dbReference type="ARBA" id="ARBA00022801"/>
    </source>
</evidence>
<dbReference type="Gene3D" id="1.20.1440.100">
    <property type="entry name" value="SG protein - dephosphorylation function"/>
    <property type="match status" value="1"/>
</dbReference>
<keyword evidence="2 4" id="KW-0378">Hydrolase</keyword>
<keyword evidence="5" id="KW-1185">Reference proteome</keyword>
<name>A0A4R6YAX9_9BURK</name>
<dbReference type="GO" id="GO:0016787">
    <property type="term" value="F:hydrolase activity"/>
    <property type="evidence" value="ECO:0007669"/>
    <property type="project" value="UniProtKB-KW"/>
</dbReference>
<keyword evidence="3" id="KW-0460">Magnesium</keyword>
<comment type="caution">
    <text evidence="4">The sequence shown here is derived from an EMBL/GenBank/DDBJ whole genome shotgun (WGS) entry which is preliminary data.</text>
</comment>
<dbReference type="InterPro" id="IPR036412">
    <property type="entry name" value="HAD-like_sf"/>
</dbReference>
<dbReference type="InterPro" id="IPR023214">
    <property type="entry name" value="HAD_sf"/>
</dbReference>
<dbReference type="CDD" id="cd02612">
    <property type="entry name" value="HAD_PGPPase"/>
    <property type="match status" value="1"/>
</dbReference>
<accession>A0A4R6YAX9</accession>
<dbReference type="Gene3D" id="3.40.50.1000">
    <property type="entry name" value="HAD superfamily/HAD-like"/>
    <property type="match status" value="1"/>
</dbReference>
<evidence type="ECO:0000256" key="1">
    <source>
        <dbReference type="ARBA" id="ARBA00022723"/>
    </source>
</evidence>
<evidence type="ECO:0000313" key="4">
    <source>
        <dbReference type="EMBL" id="TDR32763.1"/>
    </source>
</evidence>
<gene>
    <name evidence="4" type="ORF">DFR44_10259</name>
</gene>
<dbReference type="RefSeq" id="WP_246012015.1">
    <property type="nucleotide sequence ID" value="NZ_SNZE01000002.1"/>
</dbReference>
<dbReference type="SUPFAM" id="SSF56784">
    <property type="entry name" value="HAD-like"/>
    <property type="match status" value="1"/>
</dbReference>
<evidence type="ECO:0000256" key="3">
    <source>
        <dbReference type="ARBA" id="ARBA00022842"/>
    </source>
</evidence>
<protein>
    <submittedName>
        <fullName evidence="4">HAD superfamily hydrolase (TIGR01490 family)</fullName>
    </submittedName>
</protein>
<dbReference type="InterPro" id="IPR006385">
    <property type="entry name" value="HAD_hydro_SerB1"/>
</dbReference>
<dbReference type="NCBIfam" id="TIGR01488">
    <property type="entry name" value="HAD-SF-IB"/>
    <property type="match status" value="1"/>
</dbReference>
<dbReference type="AlphaFoldDB" id="A0A4R6YAX9"/>
<dbReference type="EMBL" id="SNZE01000002">
    <property type="protein sequence ID" value="TDR32763.1"/>
    <property type="molecule type" value="Genomic_DNA"/>
</dbReference>
<dbReference type="PANTHER" id="PTHR43344:SF13">
    <property type="entry name" value="PHOSPHATASE RV3661-RELATED"/>
    <property type="match status" value="1"/>
</dbReference>
<dbReference type="NCBIfam" id="TIGR01490">
    <property type="entry name" value="HAD-SF-IB-hyp1"/>
    <property type="match status" value="1"/>
</dbReference>
<dbReference type="Pfam" id="PF12710">
    <property type="entry name" value="HAD"/>
    <property type="match status" value="1"/>
</dbReference>
<dbReference type="GO" id="GO:0046872">
    <property type="term" value="F:metal ion binding"/>
    <property type="evidence" value="ECO:0007669"/>
    <property type="project" value="UniProtKB-KW"/>
</dbReference>
<dbReference type="Proteomes" id="UP000294480">
    <property type="component" value="Unassembled WGS sequence"/>
</dbReference>
<proteinExistence type="predicted"/>
<reference evidence="4 5" key="1">
    <citation type="submission" date="2019-03" db="EMBL/GenBank/DDBJ databases">
        <title>Genomic Encyclopedia of Type Strains, Phase IV (KMG-IV): sequencing the most valuable type-strain genomes for metagenomic binning, comparative biology and taxonomic classification.</title>
        <authorList>
            <person name="Goeker M."/>
        </authorList>
    </citation>
    <scope>NUCLEOTIDE SEQUENCE [LARGE SCALE GENOMIC DNA]</scope>
    <source>
        <strain evidence="4 5">DSM 102852</strain>
    </source>
</reference>
<organism evidence="4 5">
    <name type="scientific">Hydromonas duriensis</name>
    <dbReference type="NCBI Taxonomy" id="1527608"/>
    <lineage>
        <taxon>Bacteria</taxon>
        <taxon>Pseudomonadati</taxon>
        <taxon>Pseudomonadota</taxon>
        <taxon>Betaproteobacteria</taxon>
        <taxon>Burkholderiales</taxon>
        <taxon>Burkholderiaceae</taxon>
        <taxon>Hydromonas</taxon>
    </lineage>
</organism>
<dbReference type="PANTHER" id="PTHR43344">
    <property type="entry name" value="PHOSPHOSERINE PHOSPHATASE"/>
    <property type="match status" value="1"/>
</dbReference>